<protein>
    <recommendedName>
        <fullName evidence="8">L,D-TPase catalytic domain-containing protein</fullName>
    </recommendedName>
</protein>
<accession>A0A7R7IDR4</accession>
<name>A0A7R7IDR4_9FIRM</name>
<dbReference type="UniPathway" id="UPA00219"/>
<organism evidence="9 10">
    <name type="scientific">Anaeromicropila herbilytica</name>
    <dbReference type="NCBI Taxonomy" id="2785025"/>
    <lineage>
        <taxon>Bacteria</taxon>
        <taxon>Bacillati</taxon>
        <taxon>Bacillota</taxon>
        <taxon>Clostridia</taxon>
        <taxon>Lachnospirales</taxon>
        <taxon>Lachnospiraceae</taxon>
        <taxon>Anaeromicropila</taxon>
    </lineage>
</organism>
<dbReference type="RefSeq" id="WP_271713082.1">
    <property type="nucleotide sequence ID" value="NZ_AP024169.1"/>
</dbReference>
<keyword evidence="4 6" id="KW-0573">Peptidoglycan synthesis</keyword>
<comment type="pathway">
    <text evidence="1 6">Cell wall biogenesis; peptidoglycan biosynthesis.</text>
</comment>
<dbReference type="PANTHER" id="PTHR30582:SF2">
    <property type="entry name" value="L,D-TRANSPEPTIDASE YCIB-RELATED"/>
    <property type="match status" value="1"/>
</dbReference>
<keyword evidence="3 6" id="KW-0133">Cell shape</keyword>
<keyword evidence="2" id="KW-0808">Transferase</keyword>
<dbReference type="AlphaFoldDB" id="A0A7R7IDR4"/>
<keyword evidence="7" id="KW-0732">Signal</keyword>
<dbReference type="InterPro" id="IPR038063">
    <property type="entry name" value="Transpep_catalytic_dom"/>
</dbReference>
<proteinExistence type="predicted"/>
<reference evidence="9 10" key="1">
    <citation type="submission" date="2020-11" db="EMBL/GenBank/DDBJ databases">
        <title>Draft genome sequencing of a Lachnospiraceae strain isolated from anoxic soil subjected to BSD treatment.</title>
        <authorList>
            <person name="Uek A."/>
            <person name="Tonouchi A."/>
        </authorList>
    </citation>
    <scope>NUCLEOTIDE SEQUENCE [LARGE SCALE GENOMIC DNA]</scope>
    <source>
        <strain evidence="9 10">TB5</strain>
    </source>
</reference>
<feature type="active site" description="Nucleophile" evidence="6">
    <location>
        <position position="142"/>
    </location>
</feature>
<evidence type="ECO:0000313" key="10">
    <source>
        <dbReference type="Proteomes" id="UP000595897"/>
    </source>
</evidence>
<evidence type="ECO:0000313" key="9">
    <source>
        <dbReference type="EMBL" id="BCN31998.1"/>
    </source>
</evidence>
<feature type="chain" id="PRO_5038949813" description="L,D-TPase catalytic domain-containing protein" evidence="7">
    <location>
        <begin position="29"/>
        <end position="588"/>
    </location>
</feature>
<dbReference type="SUPFAM" id="SSF141523">
    <property type="entry name" value="L,D-transpeptidase catalytic domain-like"/>
    <property type="match status" value="1"/>
</dbReference>
<dbReference type="GO" id="GO:0016740">
    <property type="term" value="F:transferase activity"/>
    <property type="evidence" value="ECO:0007669"/>
    <property type="project" value="UniProtKB-KW"/>
</dbReference>
<gene>
    <name evidence="9" type="ORF">bsdtb5_32930</name>
</gene>
<dbReference type="EMBL" id="AP024169">
    <property type="protein sequence ID" value="BCN31998.1"/>
    <property type="molecule type" value="Genomic_DNA"/>
</dbReference>
<evidence type="ECO:0000256" key="5">
    <source>
        <dbReference type="ARBA" id="ARBA00023316"/>
    </source>
</evidence>
<evidence type="ECO:0000256" key="1">
    <source>
        <dbReference type="ARBA" id="ARBA00004752"/>
    </source>
</evidence>
<dbReference type="CDD" id="cd16913">
    <property type="entry name" value="YkuD_like"/>
    <property type="match status" value="1"/>
</dbReference>
<dbReference type="GO" id="GO:0071972">
    <property type="term" value="F:peptidoglycan L,D-transpeptidase activity"/>
    <property type="evidence" value="ECO:0007669"/>
    <property type="project" value="TreeGrafter"/>
</dbReference>
<feature type="signal peptide" evidence="7">
    <location>
        <begin position="1"/>
        <end position="28"/>
    </location>
</feature>
<dbReference type="Pfam" id="PF16403">
    <property type="entry name" value="Bact_surface_Ig-like"/>
    <property type="match status" value="1"/>
</dbReference>
<evidence type="ECO:0000256" key="4">
    <source>
        <dbReference type="ARBA" id="ARBA00022984"/>
    </source>
</evidence>
<evidence type="ECO:0000256" key="2">
    <source>
        <dbReference type="ARBA" id="ARBA00022679"/>
    </source>
</evidence>
<dbReference type="InterPro" id="IPR013783">
    <property type="entry name" value="Ig-like_fold"/>
</dbReference>
<dbReference type="KEGG" id="ahb:bsdtb5_32930"/>
<dbReference type="Gene3D" id="2.40.440.10">
    <property type="entry name" value="L,D-transpeptidase catalytic domain-like"/>
    <property type="match status" value="1"/>
</dbReference>
<dbReference type="Pfam" id="PF03734">
    <property type="entry name" value="YkuD"/>
    <property type="match status" value="1"/>
</dbReference>
<evidence type="ECO:0000256" key="3">
    <source>
        <dbReference type="ARBA" id="ARBA00022960"/>
    </source>
</evidence>
<dbReference type="GO" id="GO:0018104">
    <property type="term" value="P:peptidoglycan-protein cross-linking"/>
    <property type="evidence" value="ECO:0007669"/>
    <property type="project" value="TreeGrafter"/>
</dbReference>
<dbReference type="GO" id="GO:0005576">
    <property type="term" value="C:extracellular region"/>
    <property type="evidence" value="ECO:0007669"/>
    <property type="project" value="TreeGrafter"/>
</dbReference>
<dbReference type="InterPro" id="IPR005490">
    <property type="entry name" value="LD_TPept_cat_dom"/>
</dbReference>
<dbReference type="PROSITE" id="PS52029">
    <property type="entry name" value="LD_TPASE"/>
    <property type="match status" value="1"/>
</dbReference>
<dbReference type="PANTHER" id="PTHR30582">
    <property type="entry name" value="L,D-TRANSPEPTIDASE"/>
    <property type="match status" value="1"/>
</dbReference>
<dbReference type="GO" id="GO:0008360">
    <property type="term" value="P:regulation of cell shape"/>
    <property type="evidence" value="ECO:0007669"/>
    <property type="project" value="UniProtKB-UniRule"/>
</dbReference>
<evidence type="ECO:0000256" key="7">
    <source>
        <dbReference type="SAM" id="SignalP"/>
    </source>
</evidence>
<dbReference type="GO" id="GO:0071555">
    <property type="term" value="P:cell wall organization"/>
    <property type="evidence" value="ECO:0007669"/>
    <property type="project" value="UniProtKB-UniRule"/>
</dbReference>
<evidence type="ECO:0000256" key="6">
    <source>
        <dbReference type="PROSITE-ProRule" id="PRU01373"/>
    </source>
</evidence>
<dbReference type="InterPro" id="IPR032179">
    <property type="entry name" value="Cry22Aa_Ig-like"/>
</dbReference>
<dbReference type="Gene3D" id="2.60.40.10">
    <property type="entry name" value="Immunoglobulins"/>
    <property type="match status" value="1"/>
</dbReference>
<dbReference type="InterPro" id="IPR050979">
    <property type="entry name" value="LD-transpeptidase"/>
</dbReference>
<keyword evidence="5 6" id="KW-0961">Cell wall biogenesis/degradation</keyword>
<feature type="active site" description="Proton donor/acceptor" evidence="6">
    <location>
        <position position="114"/>
    </location>
</feature>
<keyword evidence="10" id="KW-1185">Reference proteome</keyword>
<sequence length="588" mass="63636">MIKLFKRTKLQSCCMILLALLIIGTVMSNNTKSSASSTAPYLIKVNRYMNCITIYKKDKTGEYTVPYKAMACSTGGANTLLGTYKTPAKFRWKLLMGDVWGQYSTRIKGGILFHSVWYYKQDPSTLSAVQFNKLGTTASHGCIRLSVVDAKWIYDNCPLGTTVIIYDSKDPGPLGKPEAMKMPTSSGWDPTDPLSNNPWANKSPSIAGATNRTIKYGSKVNVLSGVSAKSSTGYSITGLIQVSGTVNTRKAGTYKVTYEVTEASGKSAKRTVTYKVLRDDRKPTLTGIKNRLVNGTVTINRALAIKGVTAKFDGKVLSDNRIKVTFTKASANKYIVTYHVVVSNGNSVTKKSTIVVDKTAPVLHGIKNKMVSGETDVTRTYALKGVTATDNGKTLSQSKIKVAISYVEDHWNIVYKITDNAGNVTKKTAKFTVIDGAVIYGVKNQTVTSDVVVDEEFAMNGVTGYIDAVNATDKIKVTISELVDNQYTITYSLTDNGGYEETAEAVITVKPSVVIKGATDRVISSATPLTKEIALQGVTATEGSDDVTDSIEVTISDLVDNKYTVTYTVVDSNGYAVETKVVFTVVSQ</sequence>
<evidence type="ECO:0000259" key="8">
    <source>
        <dbReference type="PROSITE" id="PS52029"/>
    </source>
</evidence>
<feature type="domain" description="L,D-TPase catalytic" evidence="8">
    <location>
        <begin position="41"/>
        <end position="166"/>
    </location>
</feature>
<dbReference type="Proteomes" id="UP000595897">
    <property type="component" value="Chromosome"/>
</dbReference>